<evidence type="ECO:0000259" key="2">
    <source>
        <dbReference type="Pfam" id="PF01569"/>
    </source>
</evidence>
<feature type="transmembrane region" description="Helical" evidence="1">
    <location>
        <begin position="12"/>
        <end position="32"/>
    </location>
</feature>
<protein>
    <submittedName>
        <fullName evidence="3">Phosphatase PAP2 family protein</fullName>
    </submittedName>
</protein>
<dbReference type="PROSITE" id="PS51257">
    <property type="entry name" value="PROKAR_LIPOPROTEIN"/>
    <property type="match status" value="1"/>
</dbReference>
<dbReference type="EMBL" id="JBHSQV010000032">
    <property type="protein sequence ID" value="MFC5985824.1"/>
    <property type="molecule type" value="Genomic_DNA"/>
</dbReference>
<dbReference type="InterPro" id="IPR036938">
    <property type="entry name" value="PAP2/HPO_sf"/>
</dbReference>
<keyword evidence="1" id="KW-0812">Transmembrane</keyword>
<keyword evidence="1" id="KW-1133">Transmembrane helix</keyword>
<feature type="transmembrane region" description="Helical" evidence="1">
    <location>
        <begin position="85"/>
        <end position="103"/>
    </location>
</feature>
<proteinExistence type="predicted"/>
<dbReference type="InterPro" id="IPR000326">
    <property type="entry name" value="PAP2/HPO"/>
</dbReference>
<gene>
    <name evidence="3" type="ORF">ACFPXP_05190</name>
</gene>
<keyword evidence="4" id="KW-1185">Reference proteome</keyword>
<name>A0ABW1ILE0_9BACL</name>
<accession>A0ABW1ILE0</accession>
<organism evidence="3 4">
    <name type="scientific">Marinicrinis lubricantis</name>
    <dbReference type="NCBI Taxonomy" id="2086470"/>
    <lineage>
        <taxon>Bacteria</taxon>
        <taxon>Bacillati</taxon>
        <taxon>Bacillota</taxon>
        <taxon>Bacilli</taxon>
        <taxon>Bacillales</taxon>
        <taxon>Paenibacillaceae</taxon>
    </lineage>
</organism>
<feature type="domain" description="Phosphatidic acid phosphatase type 2/haloperoxidase" evidence="2">
    <location>
        <begin position="102"/>
        <end position="202"/>
    </location>
</feature>
<dbReference type="RefSeq" id="WP_379893039.1">
    <property type="nucleotide sequence ID" value="NZ_CBCSCT010000013.1"/>
</dbReference>
<evidence type="ECO:0000313" key="4">
    <source>
        <dbReference type="Proteomes" id="UP001596250"/>
    </source>
</evidence>
<dbReference type="Pfam" id="PF01569">
    <property type="entry name" value="PAP2"/>
    <property type="match status" value="1"/>
</dbReference>
<dbReference type="Proteomes" id="UP001596250">
    <property type="component" value="Unassembled WGS sequence"/>
</dbReference>
<evidence type="ECO:0000313" key="3">
    <source>
        <dbReference type="EMBL" id="MFC5985824.1"/>
    </source>
</evidence>
<comment type="caution">
    <text evidence="3">The sequence shown here is derived from an EMBL/GenBank/DDBJ whole genome shotgun (WGS) entry which is preliminary data.</text>
</comment>
<feature type="transmembrane region" description="Helical" evidence="1">
    <location>
        <begin position="158"/>
        <end position="176"/>
    </location>
</feature>
<feature type="transmembrane region" description="Helical" evidence="1">
    <location>
        <begin position="182"/>
        <end position="203"/>
    </location>
</feature>
<feature type="transmembrane region" description="Helical" evidence="1">
    <location>
        <begin position="130"/>
        <end position="146"/>
    </location>
</feature>
<reference evidence="4" key="1">
    <citation type="journal article" date="2019" name="Int. J. Syst. Evol. Microbiol.">
        <title>The Global Catalogue of Microorganisms (GCM) 10K type strain sequencing project: providing services to taxonomists for standard genome sequencing and annotation.</title>
        <authorList>
            <consortium name="The Broad Institute Genomics Platform"/>
            <consortium name="The Broad Institute Genome Sequencing Center for Infectious Disease"/>
            <person name="Wu L."/>
            <person name="Ma J."/>
        </authorList>
    </citation>
    <scope>NUCLEOTIDE SEQUENCE [LARGE SCALE GENOMIC DNA]</scope>
    <source>
        <strain evidence="4">CCM 8749</strain>
    </source>
</reference>
<feature type="transmembrane region" description="Helical" evidence="1">
    <location>
        <begin position="52"/>
        <end position="73"/>
    </location>
</feature>
<keyword evidence="1" id="KW-0472">Membrane</keyword>
<evidence type="ECO:0000256" key="1">
    <source>
        <dbReference type="SAM" id="Phobius"/>
    </source>
</evidence>
<dbReference type="SUPFAM" id="SSF48317">
    <property type="entry name" value="Acid phosphatase/Vanadium-dependent haloperoxidase"/>
    <property type="match status" value="1"/>
</dbReference>
<sequence length="229" mass="26610">MKQWLQRLTWRELFPLVYMLAISACSATYGLVNSADRPIHIIKFGIDDYIPFWEAFIIPYIIWGPFIFISLVFMCFLNREEYYKYIVNSVVGHIICYIVYINYQTHVPRPEITDDTFLLNLVKYIYSNDLPYNCFPSIHVLTTWLLMRSFQKVAMPKLLRLAINILCYSIYLSTLFVKQHYIPDLIIAIILGEALIFATNAAASKIKEKRAARSVYLAKQKAKGANLPG</sequence>